<dbReference type="GO" id="GO:0003677">
    <property type="term" value="F:DNA binding"/>
    <property type="evidence" value="ECO:0007669"/>
    <property type="project" value="UniProtKB-KW"/>
</dbReference>
<dbReference type="Proteomes" id="UP000429958">
    <property type="component" value="Unassembled WGS sequence"/>
</dbReference>
<dbReference type="SUPFAM" id="SSF46785">
    <property type="entry name" value="Winged helix' DNA-binding domain"/>
    <property type="match status" value="1"/>
</dbReference>
<keyword evidence="1" id="KW-0805">Transcription regulation</keyword>
<dbReference type="SMART" id="SM00420">
    <property type="entry name" value="HTH_DEOR"/>
    <property type="match status" value="1"/>
</dbReference>
<evidence type="ECO:0000256" key="1">
    <source>
        <dbReference type="ARBA" id="ARBA00023015"/>
    </source>
</evidence>
<dbReference type="PROSITE" id="PS00894">
    <property type="entry name" value="HTH_DEOR_1"/>
    <property type="match status" value="1"/>
</dbReference>
<dbReference type="AlphaFoldDB" id="A0A7X2NLV0"/>
<organism evidence="5 6">
    <name type="scientific">Clostridium porci</name>
    <dbReference type="NCBI Taxonomy" id="2605778"/>
    <lineage>
        <taxon>Bacteria</taxon>
        <taxon>Bacillati</taxon>
        <taxon>Bacillota</taxon>
        <taxon>Clostridia</taxon>
        <taxon>Eubacteriales</taxon>
        <taxon>Clostridiaceae</taxon>
        <taxon>Clostridium</taxon>
    </lineage>
</organism>
<evidence type="ECO:0000256" key="3">
    <source>
        <dbReference type="ARBA" id="ARBA00023163"/>
    </source>
</evidence>
<dbReference type="EMBL" id="VUMD01000009">
    <property type="protein sequence ID" value="MSS37229.1"/>
    <property type="molecule type" value="Genomic_DNA"/>
</dbReference>
<evidence type="ECO:0000313" key="5">
    <source>
        <dbReference type="EMBL" id="MSS37229.1"/>
    </source>
</evidence>
<dbReference type="InterPro" id="IPR037171">
    <property type="entry name" value="NagB/RpiA_transferase-like"/>
</dbReference>
<dbReference type="Pfam" id="PF00455">
    <property type="entry name" value="DeoRC"/>
    <property type="match status" value="1"/>
</dbReference>
<reference evidence="5 6" key="1">
    <citation type="submission" date="2019-08" db="EMBL/GenBank/DDBJ databases">
        <title>In-depth cultivation of the pig gut microbiome towards novel bacterial diversity and tailored functional studies.</title>
        <authorList>
            <person name="Wylensek D."/>
            <person name="Hitch T.C.A."/>
            <person name="Clavel T."/>
        </authorList>
    </citation>
    <scope>NUCLEOTIDE SEQUENCE [LARGE SCALE GENOMIC DNA]</scope>
    <source>
        <strain evidence="5 6">WCA-389-WT-23D1</strain>
    </source>
</reference>
<dbReference type="PRINTS" id="PR00037">
    <property type="entry name" value="HTHLACR"/>
</dbReference>
<dbReference type="Pfam" id="PF08220">
    <property type="entry name" value="HTH_DeoR"/>
    <property type="match status" value="1"/>
</dbReference>
<sequence>MKRERAFVESRRNRIVEMLQGNPEVRVDELSQILGVSLITVRRDLQYLEEQNLLVRTYGGAVSTMAPQYMKDEVQLYRGLIARYAAVFVAENDTIFINTSSNALQILEHMQCGNVTVITNNGKAIGRDYPSGVNVVLTGGELRHPKDAMVGDFTLRNLQNVYAKKAFVGCSGISAEAGMTTEIFNEVSINEMMIDHANQDVFVLADHTKIGRNSSFTSCPIEKIQYLITDEKAPQDALNAIREKGVRVYQVHKTDFKPEQ</sequence>
<dbReference type="InterPro" id="IPR014036">
    <property type="entry name" value="DeoR-like_C"/>
</dbReference>
<dbReference type="RefSeq" id="WP_154472664.1">
    <property type="nucleotide sequence ID" value="NZ_DBEWUL010000070.1"/>
</dbReference>
<name>A0A7X2NLV0_9CLOT</name>
<dbReference type="PANTHER" id="PTHR30363">
    <property type="entry name" value="HTH-TYPE TRANSCRIPTIONAL REGULATOR SRLR-RELATED"/>
    <property type="match status" value="1"/>
</dbReference>
<feature type="domain" description="HTH deoR-type" evidence="4">
    <location>
        <begin position="8"/>
        <end position="63"/>
    </location>
</feature>
<accession>A0A7X2NLV0</accession>
<dbReference type="InterPro" id="IPR001034">
    <property type="entry name" value="DeoR_HTH"/>
</dbReference>
<dbReference type="InterPro" id="IPR018356">
    <property type="entry name" value="Tscrpt_reg_HTH_DeoR_CS"/>
</dbReference>
<dbReference type="SUPFAM" id="SSF100950">
    <property type="entry name" value="NagB/RpiA/CoA transferase-like"/>
    <property type="match status" value="1"/>
</dbReference>
<dbReference type="PANTHER" id="PTHR30363:SF44">
    <property type="entry name" value="AGA OPERON TRANSCRIPTIONAL REPRESSOR-RELATED"/>
    <property type="match status" value="1"/>
</dbReference>
<keyword evidence="2" id="KW-0238">DNA-binding</keyword>
<evidence type="ECO:0000259" key="4">
    <source>
        <dbReference type="PROSITE" id="PS51000"/>
    </source>
</evidence>
<evidence type="ECO:0000313" key="6">
    <source>
        <dbReference type="Proteomes" id="UP000429958"/>
    </source>
</evidence>
<proteinExistence type="predicted"/>
<dbReference type="Gene3D" id="1.10.10.10">
    <property type="entry name" value="Winged helix-like DNA-binding domain superfamily/Winged helix DNA-binding domain"/>
    <property type="match status" value="1"/>
</dbReference>
<dbReference type="GO" id="GO:0003700">
    <property type="term" value="F:DNA-binding transcription factor activity"/>
    <property type="evidence" value="ECO:0007669"/>
    <property type="project" value="InterPro"/>
</dbReference>
<keyword evidence="3" id="KW-0804">Transcription</keyword>
<dbReference type="InterPro" id="IPR050313">
    <property type="entry name" value="Carb_Metab_HTH_regulators"/>
</dbReference>
<dbReference type="PROSITE" id="PS51000">
    <property type="entry name" value="HTH_DEOR_2"/>
    <property type="match status" value="1"/>
</dbReference>
<evidence type="ECO:0000256" key="2">
    <source>
        <dbReference type="ARBA" id="ARBA00023125"/>
    </source>
</evidence>
<dbReference type="InterPro" id="IPR036390">
    <property type="entry name" value="WH_DNA-bd_sf"/>
</dbReference>
<dbReference type="InterPro" id="IPR036388">
    <property type="entry name" value="WH-like_DNA-bd_sf"/>
</dbReference>
<dbReference type="SMART" id="SM01134">
    <property type="entry name" value="DeoRC"/>
    <property type="match status" value="1"/>
</dbReference>
<gene>
    <name evidence="5" type="ORF">FYJ39_11750</name>
</gene>
<keyword evidence="6" id="KW-1185">Reference proteome</keyword>
<protein>
    <submittedName>
        <fullName evidence="5">DeoR/GlpR transcriptional regulator</fullName>
    </submittedName>
</protein>
<comment type="caution">
    <text evidence="5">The sequence shown here is derived from an EMBL/GenBank/DDBJ whole genome shotgun (WGS) entry which is preliminary data.</text>
</comment>